<dbReference type="OrthoDB" id="2085234at2"/>
<dbReference type="RefSeq" id="WP_006863210.1">
    <property type="nucleotide sequence ID" value="NZ_ACCL02000017.1"/>
</dbReference>
<accession>C6LIJ8</accession>
<dbReference type="PANTHER" id="PTHR39161">
    <property type="entry name" value="ADAPTER PROTEIN MECA"/>
    <property type="match status" value="1"/>
</dbReference>
<reference evidence="2" key="1">
    <citation type="submission" date="2009-07" db="EMBL/GenBank/DDBJ databases">
        <authorList>
            <person name="Weinstock G."/>
            <person name="Sodergren E."/>
            <person name="Clifton S."/>
            <person name="Fulton L."/>
            <person name="Fulton B."/>
            <person name="Courtney L."/>
            <person name="Fronick C."/>
            <person name="Harrison M."/>
            <person name="Strong C."/>
            <person name="Farmer C."/>
            <person name="Delahaunty K."/>
            <person name="Markovic C."/>
            <person name="Hall O."/>
            <person name="Minx P."/>
            <person name="Tomlinson C."/>
            <person name="Mitreva M."/>
            <person name="Nelson J."/>
            <person name="Hou S."/>
            <person name="Wollam A."/>
            <person name="Pepin K.H."/>
            <person name="Johnson M."/>
            <person name="Bhonagiri V."/>
            <person name="Nash W.E."/>
            <person name="Warren W."/>
            <person name="Chinwalla A."/>
            <person name="Mardis E.R."/>
            <person name="Wilson R.K."/>
        </authorList>
    </citation>
    <scope>NUCLEOTIDE SEQUENCE [LARGE SCALE GENOMIC DNA]</scope>
    <source>
        <strain evidence="2">DSM 14469</strain>
    </source>
</reference>
<comment type="similarity">
    <text evidence="1">Belongs to the MecA family.</text>
</comment>
<dbReference type="STRING" id="168384.SAMN05660368_01876"/>
<dbReference type="Gene3D" id="3.30.70.1950">
    <property type="match status" value="1"/>
</dbReference>
<comment type="caution">
    <text evidence="2">The sequence shown here is derived from an EMBL/GenBank/DDBJ whole genome shotgun (WGS) entry which is preliminary data.</text>
</comment>
<evidence type="ECO:0000313" key="2">
    <source>
        <dbReference type="EMBL" id="EET59580.1"/>
    </source>
</evidence>
<organism evidence="2 3">
    <name type="scientific">Marvinbryantia formatexigens DSM 14469</name>
    <dbReference type="NCBI Taxonomy" id="478749"/>
    <lineage>
        <taxon>Bacteria</taxon>
        <taxon>Bacillati</taxon>
        <taxon>Bacillota</taxon>
        <taxon>Clostridia</taxon>
        <taxon>Lachnospirales</taxon>
        <taxon>Lachnospiraceae</taxon>
        <taxon>Marvinbryantia</taxon>
    </lineage>
</organism>
<dbReference type="eggNOG" id="COG4862">
    <property type="taxonomic scope" value="Bacteria"/>
</dbReference>
<gene>
    <name evidence="2" type="ORF">BRYFOR_08436</name>
</gene>
<name>C6LIJ8_9FIRM</name>
<evidence type="ECO:0000256" key="1">
    <source>
        <dbReference type="ARBA" id="ARBA00005397"/>
    </source>
</evidence>
<dbReference type="Pfam" id="PF05389">
    <property type="entry name" value="MecA"/>
    <property type="match status" value="1"/>
</dbReference>
<sequence>MKLEKLNDNQIRCTLTREDLASRHLNLLELVYGGEKAKSLFREMMQQAAYEFGFEANDIPIMIEAIPMSSESLILIITKVEDPDELDTRFAKFAPGGDAPDAENSFSGLKMEGADDILNLFRKIREAHKNMVQKTEEDGKQTETPAGDTELAVDITRLYCFGSLDDVIHAAHALGGSYHGENSLYKHPETGEYYLFLGSSSHTPEEFNRICNTLSEYSTSIKFSAGAMGYLSEHGIAIIMKEALQRLAAI</sequence>
<evidence type="ECO:0000313" key="3">
    <source>
        <dbReference type="Proteomes" id="UP000005561"/>
    </source>
</evidence>
<keyword evidence="3" id="KW-1185">Reference proteome</keyword>
<dbReference type="AlphaFoldDB" id="C6LIJ8"/>
<protein>
    <submittedName>
        <fullName evidence="2">Adapter protein MecA 2 family protein</fullName>
    </submittedName>
</protein>
<dbReference type="InterPro" id="IPR008681">
    <property type="entry name" value="Neg-reg_MecA"/>
</dbReference>
<proteinExistence type="inferred from homology"/>
<dbReference type="InterPro" id="IPR038471">
    <property type="entry name" value="MecA_C_sf"/>
</dbReference>
<dbReference type="Proteomes" id="UP000005561">
    <property type="component" value="Unassembled WGS sequence"/>
</dbReference>
<dbReference type="EMBL" id="ACCL02000017">
    <property type="protein sequence ID" value="EET59580.1"/>
    <property type="molecule type" value="Genomic_DNA"/>
</dbReference>
<dbReference type="PANTHER" id="PTHR39161:SF2">
    <property type="entry name" value="ADAPTER PROTEIN MECA 2"/>
    <property type="match status" value="1"/>
</dbReference>